<reference evidence="3" key="4">
    <citation type="journal article" date="2015" name="G3 (Bethesda)">
        <title>Genome sequences of three phytopathogenic species of the Magnaporthaceae family of fungi.</title>
        <authorList>
            <person name="Okagaki L.H."/>
            <person name="Nunes C.C."/>
            <person name="Sailsbery J."/>
            <person name="Clay B."/>
            <person name="Brown D."/>
            <person name="John T."/>
            <person name="Oh Y."/>
            <person name="Young N."/>
            <person name="Fitzgerald M."/>
            <person name="Haas B.J."/>
            <person name="Zeng Q."/>
            <person name="Young S."/>
            <person name="Adiconis X."/>
            <person name="Fan L."/>
            <person name="Levin J.Z."/>
            <person name="Mitchell T.K."/>
            <person name="Okubara P.A."/>
            <person name="Farman M.L."/>
            <person name="Kohn L.M."/>
            <person name="Birren B."/>
            <person name="Ma L.-J."/>
            <person name="Dean R.A."/>
        </authorList>
    </citation>
    <scope>NUCLEOTIDE SEQUENCE</scope>
    <source>
        <strain evidence="3">R3-111a-1</strain>
    </source>
</reference>
<reference evidence="2" key="3">
    <citation type="submission" date="2010-09" db="EMBL/GenBank/DDBJ databases">
        <title>Annotation of Gaeumannomyces graminis var. tritici R3-111a-1.</title>
        <authorList>
            <consortium name="The Broad Institute Genome Sequencing Platform"/>
            <person name="Ma L.-J."/>
            <person name="Dead R."/>
            <person name="Young S.K."/>
            <person name="Zeng Q."/>
            <person name="Gargeya S."/>
            <person name="Fitzgerald M."/>
            <person name="Haas B."/>
            <person name="Abouelleil A."/>
            <person name="Alvarado L."/>
            <person name="Arachchi H.M."/>
            <person name="Berlin A."/>
            <person name="Brown A."/>
            <person name="Chapman S.B."/>
            <person name="Chen Z."/>
            <person name="Dunbar C."/>
            <person name="Freedman E."/>
            <person name="Gearin G."/>
            <person name="Gellesch M."/>
            <person name="Goldberg J."/>
            <person name="Griggs A."/>
            <person name="Gujja S."/>
            <person name="Heiman D."/>
            <person name="Howarth C."/>
            <person name="Larson L."/>
            <person name="Lui A."/>
            <person name="MacDonald P.J.P."/>
            <person name="Mehta T."/>
            <person name="Montmayeur A."/>
            <person name="Murphy C."/>
            <person name="Neiman D."/>
            <person name="Pearson M."/>
            <person name="Priest M."/>
            <person name="Roberts A."/>
            <person name="Saif S."/>
            <person name="Shea T."/>
            <person name="Shenoy N."/>
            <person name="Sisk P."/>
            <person name="Stolte C."/>
            <person name="Sykes S."/>
            <person name="Yandava C."/>
            <person name="Wortman J."/>
            <person name="Nusbaum C."/>
            <person name="Birren B."/>
        </authorList>
    </citation>
    <scope>NUCLEOTIDE SEQUENCE</scope>
    <source>
        <strain evidence="2">R3-111a-1</strain>
    </source>
</reference>
<evidence type="ECO:0000256" key="1">
    <source>
        <dbReference type="SAM" id="MobiDB-lite"/>
    </source>
</evidence>
<evidence type="ECO:0000313" key="2">
    <source>
        <dbReference type="EMBL" id="EJT79277.1"/>
    </source>
</evidence>
<accession>J3NSW4</accession>
<sequence>MRDRGGDLQALSMGMRKQQRKASQPRGSGGRAERGGPLPLLVQGPSFVGAVGVPVAKAHPTKDSCAAPFGLLDMGSSARCTMEAGRWSSLERQV</sequence>
<dbReference type="RefSeq" id="XP_009220422.1">
    <property type="nucleotide sequence ID" value="XM_009222158.1"/>
</dbReference>
<name>J3NSW4_GAET3</name>
<reference evidence="2" key="2">
    <citation type="submission" date="2010-07" db="EMBL/GenBank/DDBJ databases">
        <authorList>
            <consortium name="The Broad Institute Genome Sequencing Platform"/>
            <consortium name="Broad Institute Genome Sequencing Center for Infectious Disease"/>
            <person name="Ma L.-J."/>
            <person name="Dead R."/>
            <person name="Young S."/>
            <person name="Zeng Q."/>
            <person name="Koehrsen M."/>
            <person name="Alvarado L."/>
            <person name="Berlin A."/>
            <person name="Chapman S.B."/>
            <person name="Chen Z."/>
            <person name="Freedman E."/>
            <person name="Gellesch M."/>
            <person name="Goldberg J."/>
            <person name="Griggs A."/>
            <person name="Gujja S."/>
            <person name="Heilman E.R."/>
            <person name="Heiman D."/>
            <person name="Hepburn T."/>
            <person name="Howarth C."/>
            <person name="Jen D."/>
            <person name="Larson L."/>
            <person name="Mehta T."/>
            <person name="Neiman D."/>
            <person name="Pearson M."/>
            <person name="Roberts A."/>
            <person name="Saif S."/>
            <person name="Shea T."/>
            <person name="Shenoy N."/>
            <person name="Sisk P."/>
            <person name="Stolte C."/>
            <person name="Sykes S."/>
            <person name="Walk T."/>
            <person name="White J."/>
            <person name="Yandava C."/>
            <person name="Haas B."/>
            <person name="Nusbaum C."/>
            <person name="Birren B."/>
        </authorList>
    </citation>
    <scope>NUCLEOTIDE SEQUENCE</scope>
    <source>
        <strain evidence="2">R3-111a-1</strain>
    </source>
</reference>
<reference evidence="3" key="5">
    <citation type="submission" date="2018-04" db="UniProtKB">
        <authorList>
            <consortium name="EnsemblFungi"/>
        </authorList>
    </citation>
    <scope>IDENTIFICATION</scope>
    <source>
        <strain evidence="3">R3-111a-1</strain>
    </source>
</reference>
<dbReference type="GeneID" id="20344821"/>
<organism evidence="2">
    <name type="scientific">Gaeumannomyces tritici (strain R3-111a-1)</name>
    <name type="common">Wheat and barley take-all root rot fungus</name>
    <name type="synonym">Gaeumannomyces graminis var. tritici</name>
    <dbReference type="NCBI Taxonomy" id="644352"/>
    <lineage>
        <taxon>Eukaryota</taxon>
        <taxon>Fungi</taxon>
        <taxon>Dikarya</taxon>
        <taxon>Ascomycota</taxon>
        <taxon>Pezizomycotina</taxon>
        <taxon>Sordariomycetes</taxon>
        <taxon>Sordariomycetidae</taxon>
        <taxon>Magnaporthales</taxon>
        <taxon>Magnaporthaceae</taxon>
        <taxon>Gaeumannomyces</taxon>
    </lineage>
</organism>
<dbReference type="HOGENOM" id="CLU_2386277_0_0_1"/>
<dbReference type="VEuPathDB" id="FungiDB:GGTG_04363"/>
<dbReference type="Proteomes" id="UP000006039">
    <property type="component" value="Unassembled WGS sequence"/>
</dbReference>
<dbReference type="AlphaFoldDB" id="J3NSW4"/>
<keyword evidence="4" id="KW-1185">Reference proteome</keyword>
<evidence type="ECO:0000313" key="4">
    <source>
        <dbReference type="Proteomes" id="UP000006039"/>
    </source>
</evidence>
<dbReference type="EMBL" id="GL385396">
    <property type="protein sequence ID" value="EJT79277.1"/>
    <property type="molecule type" value="Genomic_DNA"/>
</dbReference>
<proteinExistence type="predicted"/>
<dbReference type="EnsemblFungi" id="EJT79277">
    <property type="protein sequence ID" value="EJT79277"/>
    <property type="gene ID" value="GGTG_04363"/>
</dbReference>
<protein>
    <submittedName>
        <fullName evidence="2 3">Uncharacterized protein</fullName>
    </submittedName>
</protein>
<evidence type="ECO:0000313" key="3">
    <source>
        <dbReference type="EnsemblFungi" id="EJT79277"/>
    </source>
</evidence>
<reference evidence="4" key="1">
    <citation type="submission" date="2010-07" db="EMBL/GenBank/DDBJ databases">
        <title>The genome sequence of Gaeumannomyces graminis var. tritici strain R3-111a-1.</title>
        <authorList>
            <consortium name="The Broad Institute Genome Sequencing Platform"/>
            <person name="Ma L.-J."/>
            <person name="Dead R."/>
            <person name="Young S."/>
            <person name="Zeng Q."/>
            <person name="Koehrsen M."/>
            <person name="Alvarado L."/>
            <person name="Berlin A."/>
            <person name="Chapman S.B."/>
            <person name="Chen Z."/>
            <person name="Freedman E."/>
            <person name="Gellesch M."/>
            <person name="Goldberg J."/>
            <person name="Griggs A."/>
            <person name="Gujja S."/>
            <person name="Heilman E.R."/>
            <person name="Heiman D."/>
            <person name="Hepburn T."/>
            <person name="Howarth C."/>
            <person name="Jen D."/>
            <person name="Larson L."/>
            <person name="Mehta T."/>
            <person name="Neiman D."/>
            <person name="Pearson M."/>
            <person name="Roberts A."/>
            <person name="Saif S."/>
            <person name="Shea T."/>
            <person name="Shenoy N."/>
            <person name="Sisk P."/>
            <person name="Stolte C."/>
            <person name="Sykes S."/>
            <person name="Walk T."/>
            <person name="White J."/>
            <person name="Yandava C."/>
            <person name="Haas B."/>
            <person name="Nusbaum C."/>
            <person name="Birren B."/>
        </authorList>
    </citation>
    <scope>NUCLEOTIDE SEQUENCE [LARGE SCALE GENOMIC DNA]</scope>
    <source>
        <strain evidence="4">R3-111a-1</strain>
    </source>
</reference>
<gene>
    <name evidence="3" type="primary">20344821</name>
    <name evidence="2" type="ORF">GGTG_04363</name>
</gene>
<feature type="region of interest" description="Disordered" evidence="1">
    <location>
        <begin position="1"/>
        <end position="43"/>
    </location>
</feature>